<accession>A0A382VLR5</accession>
<proteinExistence type="predicted"/>
<feature type="non-terminal residue" evidence="1">
    <location>
        <position position="179"/>
    </location>
</feature>
<dbReference type="AlphaFoldDB" id="A0A382VLR5"/>
<evidence type="ECO:0000313" key="1">
    <source>
        <dbReference type="EMBL" id="SVD47467.1"/>
    </source>
</evidence>
<gene>
    <name evidence="1" type="ORF">METZ01_LOCUS400321</name>
</gene>
<dbReference type="EMBL" id="UINC01152999">
    <property type="protein sequence ID" value="SVD47467.1"/>
    <property type="molecule type" value="Genomic_DNA"/>
</dbReference>
<organism evidence="1">
    <name type="scientific">marine metagenome</name>
    <dbReference type="NCBI Taxonomy" id="408172"/>
    <lineage>
        <taxon>unclassified sequences</taxon>
        <taxon>metagenomes</taxon>
        <taxon>ecological metagenomes</taxon>
    </lineage>
</organism>
<name>A0A382VLR5_9ZZZZ</name>
<sequence>MMKNILANLLFALFVNIAFAEEEASPKDRLIVETLTRLERFDVSGNEKWKGAVERCARSLRGKEGYFELVDQFSVKAEASALIQFVQKDPSAEDAAKAVQLLFRLEKKQSIANALTAGPKGKADAIAKLVGFIQTPEAKKLLEEYRATNKPASTVAAAAPALLATPEDIALLAKRKGDP</sequence>
<reference evidence="1" key="1">
    <citation type="submission" date="2018-05" db="EMBL/GenBank/DDBJ databases">
        <authorList>
            <person name="Lanie J.A."/>
            <person name="Ng W.-L."/>
            <person name="Kazmierczak K.M."/>
            <person name="Andrzejewski T.M."/>
            <person name="Davidsen T.M."/>
            <person name="Wayne K.J."/>
            <person name="Tettelin H."/>
            <person name="Glass J.I."/>
            <person name="Rusch D."/>
            <person name="Podicherti R."/>
            <person name="Tsui H.-C.T."/>
            <person name="Winkler M.E."/>
        </authorList>
    </citation>
    <scope>NUCLEOTIDE SEQUENCE</scope>
</reference>
<protein>
    <recommendedName>
        <fullName evidence="2">HEAT repeat domain-containing protein</fullName>
    </recommendedName>
</protein>
<evidence type="ECO:0008006" key="2">
    <source>
        <dbReference type="Google" id="ProtNLM"/>
    </source>
</evidence>